<proteinExistence type="predicted"/>
<keyword evidence="3" id="KW-1185">Reference proteome</keyword>
<dbReference type="RefSeq" id="WP_284248810.1">
    <property type="nucleotide sequence ID" value="NZ_BSUM01000001.1"/>
</dbReference>
<reference evidence="2" key="2">
    <citation type="submission" date="2023-02" db="EMBL/GenBank/DDBJ databases">
        <authorList>
            <person name="Sun Q."/>
            <person name="Mori K."/>
        </authorList>
    </citation>
    <scope>NUCLEOTIDE SEQUENCE</scope>
    <source>
        <strain evidence="2">NBRC 112290</strain>
    </source>
</reference>
<evidence type="ECO:0000256" key="1">
    <source>
        <dbReference type="SAM" id="Phobius"/>
    </source>
</evidence>
<feature type="transmembrane region" description="Helical" evidence="1">
    <location>
        <begin position="46"/>
        <end position="62"/>
    </location>
</feature>
<name>A0AA37XCU3_9MICO</name>
<evidence type="ECO:0008006" key="4">
    <source>
        <dbReference type="Google" id="ProtNLM"/>
    </source>
</evidence>
<feature type="transmembrane region" description="Helical" evidence="1">
    <location>
        <begin position="6"/>
        <end position="26"/>
    </location>
</feature>
<organism evidence="2 3">
    <name type="scientific">Litorihabitans aurantiacus</name>
    <dbReference type="NCBI Taxonomy" id="1930061"/>
    <lineage>
        <taxon>Bacteria</taxon>
        <taxon>Bacillati</taxon>
        <taxon>Actinomycetota</taxon>
        <taxon>Actinomycetes</taxon>
        <taxon>Micrococcales</taxon>
        <taxon>Beutenbergiaceae</taxon>
        <taxon>Litorihabitans</taxon>
    </lineage>
</organism>
<dbReference type="EMBL" id="BSUM01000001">
    <property type="protein sequence ID" value="GMA30270.1"/>
    <property type="molecule type" value="Genomic_DNA"/>
</dbReference>
<reference evidence="2" key="1">
    <citation type="journal article" date="2014" name="Int. J. Syst. Evol. Microbiol.">
        <title>Complete genome sequence of Corynebacterium casei LMG S-19264T (=DSM 44701T), isolated from a smear-ripened cheese.</title>
        <authorList>
            <consortium name="US DOE Joint Genome Institute (JGI-PGF)"/>
            <person name="Walter F."/>
            <person name="Albersmeier A."/>
            <person name="Kalinowski J."/>
            <person name="Ruckert C."/>
        </authorList>
    </citation>
    <scope>NUCLEOTIDE SEQUENCE</scope>
    <source>
        <strain evidence="2">NBRC 112290</strain>
    </source>
</reference>
<protein>
    <recommendedName>
        <fullName evidence="4">DUF2516 family protein</fullName>
    </recommendedName>
</protein>
<dbReference type="AlphaFoldDB" id="A0AA37XCU3"/>
<evidence type="ECO:0000313" key="3">
    <source>
        <dbReference type="Proteomes" id="UP001157161"/>
    </source>
</evidence>
<keyword evidence="1" id="KW-1133">Transmembrane helix</keyword>
<keyword evidence="1" id="KW-0472">Membrane</keyword>
<dbReference type="InterPro" id="IPR019662">
    <property type="entry name" value="DUF2516"/>
</dbReference>
<evidence type="ECO:0000313" key="2">
    <source>
        <dbReference type="EMBL" id="GMA30270.1"/>
    </source>
</evidence>
<comment type="caution">
    <text evidence="2">The sequence shown here is derived from an EMBL/GenBank/DDBJ whole genome shotgun (WGS) entry which is preliminary data.</text>
</comment>
<keyword evidence="1" id="KW-0812">Transmembrane</keyword>
<gene>
    <name evidence="2" type="ORF">GCM10025875_02620</name>
</gene>
<dbReference type="Pfam" id="PF10724">
    <property type="entry name" value="DUF2516"/>
    <property type="match status" value="1"/>
</dbReference>
<dbReference type="Proteomes" id="UP001157161">
    <property type="component" value="Unassembled WGS sequence"/>
</dbReference>
<feature type="transmembrane region" description="Helical" evidence="1">
    <location>
        <begin position="68"/>
        <end position="93"/>
    </location>
</feature>
<accession>A0AA37XCU3</accession>
<sequence>MAFTIQTYVFALLFLVGFLLSVWAFADAVRRPAVGFTNAEKRTKPFWVAIIAAGVFFGYLAIPPVSIFGFVIGFGLPLLFGLIAVLPGAIYLADVKPEVIRFSPRRPGPSGSSGRW</sequence>